<feature type="region of interest" description="Disordered" evidence="3">
    <location>
        <begin position="530"/>
        <end position="560"/>
    </location>
</feature>
<evidence type="ECO:0000256" key="2">
    <source>
        <dbReference type="ARBA" id="ARBA00023242"/>
    </source>
</evidence>
<evidence type="ECO:0000259" key="4">
    <source>
        <dbReference type="PROSITE" id="PS51253"/>
    </source>
</evidence>
<dbReference type="InterPro" id="IPR009057">
    <property type="entry name" value="Homeodomain-like_sf"/>
</dbReference>
<dbReference type="OrthoDB" id="9909311at2759"/>
<dbReference type="GO" id="GO:0003677">
    <property type="term" value="F:DNA binding"/>
    <property type="evidence" value="ECO:0007669"/>
    <property type="project" value="UniProtKB-KW"/>
</dbReference>
<dbReference type="InParanoid" id="A0A177CHK8"/>
<dbReference type="PANTHER" id="PTHR19303:SF70">
    <property type="entry name" value="HTH CENPB-TYPE DOMAIN-CONTAINING PROTEIN"/>
    <property type="match status" value="1"/>
</dbReference>
<feature type="compositionally biased region" description="Basic and acidic residues" evidence="3">
    <location>
        <begin position="551"/>
        <end position="560"/>
    </location>
</feature>
<dbReference type="Pfam" id="PF04218">
    <property type="entry name" value="CENP-B_N"/>
    <property type="match status" value="1"/>
</dbReference>
<dbReference type="GO" id="GO:0005634">
    <property type="term" value="C:nucleus"/>
    <property type="evidence" value="ECO:0007669"/>
    <property type="project" value="TreeGrafter"/>
</dbReference>
<evidence type="ECO:0000313" key="5">
    <source>
        <dbReference type="EMBL" id="OAG06237.1"/>
    </source>
</evidence>
<dbReference type="InterPro" id="IPR007889">
    <property type="entry name" value="HTH_Psq"/>
</dbReference>
<feature type="domain" description="HTH CENPB-type" evidence="4">
    <location>
        <begin position="183"/>
        <end position="257"/>
    </location>
</feature>
<dbReference type="PANTHER" id="PTHR19303">
    <property type="entry name" value="TRANSPOSON"/>
    <property type="match status" value="1"/>
</dbReference>
<gene>
    <name evidence="5" type="ORF">CC84DRAFT_755795</name>
</gene>
<evidence type="ECO:0000313" key="6">
    <source>
        <dbReference type="Proteomes" id="UP000077069"/>
    </source>
</evidence>
<organism evidence="5 6">
    <name type="scientific">Paraphaeosphaeria sporulosa</name>
    <dbReference type="NCBI Taxonomy" id="1460663"/>
    <lineage>
        <taxon>Eukaryota</taxon>
        <taxon>Fungi</taxon>
        <taxon>Dikarya</taxon>
        <taxon>Ascomycota</taxon>
        <taxon>Pezizomycotina</taxon>
        <taxon>Dothideomycetes</taxon>
        <taxon>Pleosporomycetidae</taxon>
        <taxon>Pleosporales</taxon>
        <taxon>Massarineae</taxon>
        <taxon>Didymosphaeriaceae</taxon>
        <taxon>Paraphaeosphaeria</taxon>
    </lineage>
</organism>
<feature type="region of interest" description="Disordered" evidence="3">
    <location>
        <begin position="109"/>
        <end position="128"/>
    </location>
</feature>
<feature type="compositionally biased region" description="Basic and acidic residues" evidence="3">
    <location>
        <begin position="301"/>
        <end position="318"/>
    </location>
</feature>
<feature type="compositionally biased region" description="Low complexity" evidence="3">
    <location>
        <begin position="278"/>
        <end position="298"/>
    </location>
</feature>
<dbReference type="AlphaFoldDB" id="A0A177CHK8"/>
<dbReference type="GeneID" id="28770800"/>
<dbReference type="STRING" id="1460663.A0A177CHK8"/>
<evidence type="ECO:0000256" key="3">
    <source>
        <dbReference type="SAM" id="MobiDB-lite"/>
    </source>
</evidence>
<proteinExistence type="predicted"/>
<accession>A0A177CHK8</accession>
<dbReference type="Pfam" id="PF03221">
    <property type="entry name" value="HTH_Tnp_Tc5"/>
    <property type="match status" value="1"/>
</dbReference>
<sequence length="560" mass="61844">MSQLQMDHEHHHQDSYEDQHATWAHASHYDPNHQTSVQDFNHFSYGPIPMEPIYTNAMQPPPQHRTAHSQLHPLIMPQVTQWPSMMTSQSTYVPPIFPSAPIPITPVSATPVSATSTHSGRTSSTPRKTLTDADRRRMCQYHEDHPTVKQTEIGAMFGVERSTVSKVLRQKEKYLYQDDGSRSPIKRSKGKFPDIERALANWARNHQRQGLPLTDTIIREKAKFFATTVGNNDSHLKASSTSWLEKFKQKNNLLGSKSRKGSIAEESEGSNPPSNVHTPGGISPTSPSGVSPSPLTVSAKPSKEELKTESPEVHDFANHRRPFHSQSNTSLSSVFTDTAPSSFSAGPTSPTSLSSPFFTPDSACGPNPFTLNQQARGQPGSSNFQRPRSQTFPMLVGVEQYMSPPPSSEALTPKFLNSTALDSPMDEFQPSLAAMEDAMQASPTTVTNSMQPPPLPNGLTTIPSVTNMHQPSVLQSVAEDTTPGSPSQEEAARALELVWTFFQQQHEDFVVEPQEYVTIGKLMEKLKIKRSSESLPSGMRRTSEPNYGTVEKVESIDSLH</sequence>
<feature type="compositionally biased region" description="Low complexity" evidence="3">
    <location>
        <begin position="347"/>
        <end position="360"/>
    </location>
</feature>
<keyword evidence="6" id="KW-1185">Reference proteome</keyword>
<dbReference type="EMBL" id="KV441552">
    <property type="protein sequence ID" value="OAG06237.1"/>
    <property type="molecule type" value="Genomic_DNA"/>
</dbReference>
<keyword evidence="2" id="KW-0539">Nucleus</keyword>
<reference evidence="5 6" key="1">
    <citation type="submission" date="2016-05" db="EMBL/GenBank/DDBJ databases">
        <title>Comparative analysis of secretome profiles of manganese(II)-oxidizing ascomycete fungi.</title>
        <authorList>
            <consortium name="DOE Joint Genome Institute"/>
            <person name="Zeiner C.A."/>
            <person name="Purvine S.O."/>
            <person name="Zink E.M."/>
            <person name="Wu S."/>
            <person name="Pasa-Tolic L."/>
            <person name="Chaput D.L."/>
            <person name="Haridas S."/>
            <person name="Grigoriev I.V."/>
            <person name="Santelli C.M."/>
            <person name="Hansel C.M."/>
        </authorList>
    </citation>
    <scope>NUCLEOTIDE SEQUENCE [LARGE SCALE GENOMIC DNA]</scope>
    <source>
        <strain evidence="5 6">AP3s5-JAC2a</strain>
    </source>
</reference>
<feature type="compositionally biased region" description="Polar residues" evidence="3">
    <location>
        <begin position="369"/>
        <end position="388"/>
    </location>
</feature>
<dbReference type="SMART" id="SM00674">
    <property type="entry name" value="CENPB"/>
    <property type="match status" value="1"/>
</dbReference>
<dbReference type="PROSITE" id="PS51253">
    <property type="entry name" value="HTH_CENPB"/>
    <property type="match status" value="1"/>
</dbReference>
<feature type="region of interest" description="Disordered" evidence="3">
    <location>
        <begin position="254"/>
        <end position="388"/>
    </location>
</feature>
<dbReference type="Gene3D" id="1.10.10.60">
    <property type="entry name" value="Homeodomain-like"/>
    <property type="match status" value="2"/>
</dbReference>
<dbReference type="InterPro" id="IPR050863">
    <property type="entry name" value="CenT-Element_Derived"/>
</dbReference>
<protein>
    <submittedName>
        <fullName evidence="5">CenpB-DNA-bind-domain-containing protein</fullName>
    </submittedName>
</protein>
<dbReference type="InterPro" id="IPR006600">
    <property type="entry name" value="HTH_CenpB_DNA-bd_dom"/>
</dbReference>
<name>A0A177CHK8_9PLEO</name>
<evidence type="ECO:0000256" key="1">
    <source>
        <dbReference type="ARBA" id="ARBA00023125"/>
    </source>
</evidence>
<dbReference type="Proteomes" id="UP000077069">
    <property type="component" value="Unassembled WGS sequence"/>
</dbReference>
<dbReference type="RefSeq" id="XP_018036602.1">
    <property type="nucleotide sequence ID" value="XM_018187314.1"/>
</dbReference>
<feature type="compositionally biased region" description="Polar residues" evidence="3">
    <location>
        <begin position="324"/>
        <end position="346"/>
    </location>
</feature>
<keyword evidence="1" id="KW-0238">DNA-binding</keyword>
<dbReference type="SUPFAM" id="SSF46689">
    <property type="entry name" value="Homeodomain-like"/>
    <property type="match status" value="2"/>
</dbReference>